<proteinExistence type="predicted"/>
<feature type="chain" id="PRO_5037596422" evidence="1">
    <location>
        <begin position="22"/>
        <end position="230"/>
    </location>
</feature>
<dbReference type="SUPFAM" id="SSF52833">
    <property type="entry name" value="Thioredoxin-like"/>
    <property type="match status" value="1"/>
</dbReference>
<sequence length="230" mass="24769">MGYRAAIFGAMVAVLPPGAQAGDQPVVVELYTSQGCSSCPPADELVGKLAGHADVLALALHVDYWDYIGWKDIFADPAHTRRQKNYARAAGQRTIYTPQMVIGGVDHVVGYEPMQVMDLIQKHKRRPDLVPLSVKRQGPTLQISADAAPGIDGALTVNLVQYTPRETVAIQRGENAGRSLTYSNIVTDWQVLGQWDGTAPLEIETQADGPGAVLLQRPDFGAIVAAARID</sequence>
<dbReference type="PANTHER" id="PTHR36057">
    <property type="match status" value="1"/>
</dbReference>
<organism evidence="2 3">
    <name type="scientific">Palleronia pontilimi</name>
    <dbReference type="NCBI Taxonomy" id="1964209"/>
    <lineage>
        <taxon>Bacteria</taxon>
        <taxon>Pseudomonadati</taxon>
        <taxon>Pseudomonadota</taxon>
        <taxon>Alphaproteobacteria</taxon>
        <taxon>Rhodobacterales</taxon>
        <taxon>Roseobacteraceae</taxon>
        <taxon>Palleronia</taxon>
    </lineage>
</organism>
<gene>
    <name evidence="2" type="ORF">ILP92_10130</name>
</gene>
<dbReference type="Proteomes" id="UP000642488">
    <property type="component" value="Unassembled WGS sequence"/>
</dbReference>
<keyword evidence="3" id="KW-1185">Reference proteome</keyword>
<evidence type="ECO:0000313" key="2">
    <source>
        <dbReference type="EMBL" id="MBJ3763102.1"/>
    </source>
</evidence>
<keyword evidence="1" id="KW-0732">Signal</keyword>
<comment type="caution">
    <text evidence="2">The sequence shown here is derived from an EMBL/GenBank/DDBJ whole genome shotgun (WGS) entry which is preliminary data.</text>
</comment>
<dbReference type="Pfam" id="PF06764">
    <property type="entry name" value="DUF1223"/>
    <property type="match status" value="1"/>
</dbReference>
<dbReference type="InterPro" id="IPR036249">
    <property type="entry name" value="Thioredoxin-like_sf"/>
</dbReference>
<name>A0A934IES8_9RHOB</name>
<accession>A0A934IES8</accession>
<feature type="signal peptide" evidence="1">
    <location>
        <begin position="1"/>
        <end position="21"/>
    </location>
</feature>
<dbReference type="PANTHER" id="PTHR36057:SF1">
    <property type="entry name" value="LIPOPROTEIN LIPID ATTACHMENT SITE-LIKE PROTEIN, PUTATIVE (DUF1223)-RELATED"/>
    <property type="match status" value="1"/>
</dbReference>
<protein>
    <submittedName>
        <fullName evidence="2">DUF1223 domain-containing protein</fullName>
    </submittedName>
</protein>
<evidence type="ECO:0000313" key="3">
    <source>
        <dbReference type="Proteomes" id="UP000642488"/>
    </source>
</evidence>
<dbReference type="EMBL" id="JAEKPD010000008">
    <property type="protein sequence ID" value="MBJ3763102.1"/>
    <property type="molecule type" value="Genomic_DNA"/>
</dbReference>
<dbReference type="InterPro" id="IPR010634">
    <property type="entry name" value="DUF1223"/>
</dbReference>
<reference evidence="2" key="1">
    <citation type="submission" date="2020-12" db="EMBL/GenBank/DDBJ databases">
        <title>Bacterial taxonomy.</title>
        <authorList>
            <person name="Pan X."/>
        </authorList>
    </citation>
    <scope>NUCLEOTIDE SEQUENCE</scope>
    <source>
        <strain evidence="2">KCTC 52957</strain>
    </source>
</reference>
<evidence type="ECO:0000256" key="1">
    <source>
        <dbReference type="SAM" id="SignalP"/>
    </source>
</evidence>
<dbReference type="RefSeq" id="WP_198916260.1">
    <property type="nucleotide sequence ID" value="NZ_JAEKPD010000008.1"/>
</dbReference>
<dbReference type="AlphaFoldDB" id="A0A934IES8"/>